<reference evidence="1 2" key="1">
    <citation type="journal article" date="2024" name="Nat. Commun.">
        <title>Phylogenomics reveals the evolutionary origins of lichenization in chlorophyte algae.</title>
        <authorList>
            <person name="Puginier C."/>
            <person name="Libourel C."/>
            <person name="Otte J."/>
            <person name="Skaloud P."/>
            <person name="Haon M."/>
            <person name="Grisel S."/>
            <person name="Petersen M."/>
            <person name="Berrin J.G."/>
            <person name="Delaux P.M."/>
            <person name="Dal Grande F."/>
            <person name="Keller J."/>
        </authorList>
    </citation>
    <scope>NUCLEOTIDE SEQUENCE [LARGE SCALE GENOMIC DNA]</scope>
    <source>
        <strain evidence="1 2">SAG 2523</strain>
    </source>
</reference>
<dbReference type="Proteomes" id="UP001485043">
    <property type="component" value="Unassembled WGS sequence"/>
</dbReference>
<organism evidence="1 2">
    <name type="scientific">Apatococcus fuscideae</name>
    <dbReference type="NCBI Taxonomy" id="2026836"/>
    <lineage>
        <taxon>Eukaryota</taxon>
        <taxon>Viridiplantae</taxon>
        <taxon>Chlorophyta</taxon>
        <taxon>core chlorophytes</taxon>
        <taxon>Trebouxiophyceae</taxon>
        <taxon>Chlorellales</taxon>
        <taxon>Chlorellaceae</taxon>
        <taxon>Apatococcus</taxon>
    </lineage>
</organism>
<evidence type="ECO:0000313" key="1">
    <source>
        <dbReference type="EMBL" id="KAK9861691.1"/>
    </source>
</evidence>
<protein>
    <submittedName>
        <fullName evidence="1">Uncharacterized protein</fullName>
    </submittedName>
</protein>
<gene>
    <name evidence="1" type="ORF">WJX84_011020</name>
</gene>
<evidence type="ECO:0000313" key="2">
    <source>
        <dbReference type="Proteomes" id="UP001485043"/>
    </source>
</evidence>
<dbReference type="EMBL" id="JALJOV010000716">
    <property type="protein sequence ID" value="KAK9861691.1"/>
    <property type="molecule type" value="Genomic_DNA"/>
</dbReference>
<accession>A0AAW1SYY1</accession>
<dbReference type="AlphaFoldDB" id="A0AAW1SYY1"/>
<comment type="caution">
    <text evidence="1">The sequence shown here is derived from an EMBL/GenBank/DDBJ whole genome shotgun (WGS) entry which is preliminary data.</text>
</comment>
<name>A0AAW1SYY1_9CHLO</name>
<sequence>MLQTYLTNFNMYRLCYKHRLPIQNDQPEQLAEAADKVSLRTVVCVVEAAITHEPGQSTLPVAKHTQTVCPFGFIFEKLLEFFGTRPRGSKAPAPTGAFGRLMSPLQNDNLELEAAQLLLSCSSGASGHSPTDKDLGSRSRAPPHSRAPLCAVHCNGFMGQFYGGHDRDLFVRCT</sequence>
<proteinExistence type="predicted"/>
<feature type="non-terminal residue" evidence="1">
    <location>
        <position position="174"/>
    </location>
</feature>
<keyword evidence="2" id="KW-1185">Reference proteome</keyword>